<evidence type="ECO:0000313" key="2">
    <source>
        <dbReference type="Proteomes" id="UP001165960"/>
    </source>
</evidence>
<accession>A0ACC2SGF1</accession>
<sequence length="252" mass="28889">MRYWFPQLLLYFILVICQFTQRSSNPPANLPATYRPPGAPFGPVHFTEYPLKPEYRDFTTDNILAWDPWARITERTRYNQEGPWYITKPGLFREKYNFLPAYQIDMEPPVTPKPMPASATKLPLDHTNKLFGIVYITLTGVIDTFIPAAGPWLWLGKSMSYLIKLAPILWWALPTQSATLQFPDSRKPASQGWFPERKGGPQLVWTHRVAATVDFEKPIAATISPMNISIPCFSTISRKISRAINFLLRLEG</sequence>
<proteinExistence type="predicted"/>
<dbReference type="Proteomes" id="UP001165960">
    <property type="component" value="Unassembled WGS sequence"/>
</dbReference>
<name>A0ACC2SGF1_9FUNG</name>
<dbReference type="EMBL" id="QTSX02005085">
    <property type="protein sequence ID" value="KAJ9061221.1"/>
    <property type="molecule type" value="Genomic_DNA"/>
</dbReference>
<keyword evidence="2" id="KW-1185">Reference proteome</keyword>
<evidence type="ECO:0000313" key="1">
    <source>
        <dbReference type="EMBL" id="KAJ9061221.1"/>
    </source>
</evidence>
<reference evidence="1" key="1">
    <citation type="submission" date="2022-04" db="EMBL/GenBank/DDBJ databases">
        <title>Genome of the entomopathogenic fungus Entomophthora muscae.</title>
        <authorList>
            <person name="Elya C."/>
            <person name="Lovett B.R."/>
            <person name="Lee E."/>
            <person name="Macias A.M."/>
            <person name="Hajek A.E."/>
            <person name="De Bivort B.L."/>
            <person name="Kasson M.T."/>
            <person name="De Fine Licht H.H."/>
            <person name="Stajich J.E."/>
        </authorList>
    </citation>
    <scope>NUCLEOTIDE SEQUENCE</scope>
    <source>
        <strain evidence="1">Berkeley</strain>
    </source>
</reference>
<organism evidence="1 2">
    <name type="scientific">Entomophthora muscae</name>
    <dbReference type="NCBI Taxonomy" id="34485"/>
    <lineage>
        <taxon>Eukaryota</taxon>
        <taxon>Fungi</taxon>
        <taxon>Fungi incertae sedis</taxon>
        <taxon>Zoopagomycota</taxon>
        <taxon>Entomophthoromycotina</taxon>
        <taxon>Entomophthoromycetes</taxon>
        <taxon>Entomophthorales</taxon>
        <taxon>Entomophthoraceae</taxon>
        <taxon>Entomophthora</taxon>
    </lineage>
</organism>
<protein>
    <submittedName>
        <fullName evidence="1">Uncharacterized protein</fullName>
    </submittedName>
</protein>
<comment type="caution">
    <text evidence="1">The sequence shown here is derived from an EMBL/GenBank/DDBJ whole genome shotgun (WGS) entry which is preliminary data.</text>
</comment>
<gene>
    <name evidence="1" type="ORF">DSO57_1022647</name>
</gene>